<protein>
    <submittedName>
        <fullName evidence="1">Uncharacterized protein</fullName>
    </submittedName>
</protein>
<proteinExistence type="predicted"/>
<gene>
    <name evidence="1" type="ORF">GDO54_007593</name>
</gene>
<comment type="caution">
    <text evidence="1">The sequence shown here is derived from an EMBL/GenBank/DDBJ whole genome shotgun (WGS) entry which is preliminary data.</text>
</comment>
<evidence type="ECO:0000313" key="2">
    <source>
        <dbReference type="Proteomes" id="UP001181693"/>
    </source>
</evidence>
<sequence>MMVSGSNKLGNPLKKTAVRLAEVSCLPVCNVTAELGIRLGTCLQLLLSQALHPLYCKEGAKHTLSSVCSINCSLSRYLSLVGNP</sequence>
<reference evidence="1" key="1">
    <citation type="thesis" date="2020" institute="ProQuest LLC" country="789 East Eisenhower Parkway, Ann Arbor, MI, USA">
        <title>Comparative Genomics and Chromosome Evolution.</title>
        <authorList>
            <person name="Mudd A.B."/>
        </authorList>
    </citation>
    <scope>NUCLEOTIDE SEQUENCE</scope>
    <source>
        <strain evidence="1">1538</strain>
        <tissue evidence="1">Blood</tissue>
    </source>
</reference>
<dbReference type="AlphaFoldDB" id="A0AAV3B3J0"/>
<evidence type="ECO:0000313" key="1">
    <source>
        <dbReference type="EMBL" id="DBA31821.1"/>
    </source>
</evidence>
<dbReference type="Proteomes" id="UP001181693">
    <property type="component" value="Unassembled WGS sequence"/>
</dbReference>
<keyword evidence="2" id="KW-1185">Reference proteome</keyword>
<organism evidence="1 2">
    <name type="scientific">Pyxicephalus adspersus</name>
    <name type="common">African bullfrog</name>
    <dbReference type="NCBI Taxonomy" id="30357"/>
    <lineage>
        <taxon>Eukaryota</taxon>
        <taxon>Metazoa</taxon>
        <taxon>Chordata</taxon>
        <taxon>Craniata</taxon>
        <taxon>Vertebrata</taxon>
        <taxon>Euteleostomi</taxon>
        <taxon>Amphibia</taxon>
        <taxon>Batrachia</taxon>
        <taxon>Anura</taxon>
        <taxon>Neobatrachia</taxon>
        <taxon>Ranoidea</taxon>
        <taxon>Pyxicephalidae</taxon>
        <taxon>Pyxicephalinae</taxon>
        <taxon>Pyxicephalus</taxon>
    </lineage>
</organism>
<accession>A0AAV3B3J0</accession>
<dbReference type="EMBL" id="DYDO01000002">
    <property type="protein sequence ID" value="DBA31821.1"/>
    <property type="molecule type" value="Genomic_DNA"/>
</dbReference>
<name>A0AAV3B3J0_PYXAD</name>